<comment type="caution">
    <text evidence="2">The sequence shown here is derived from an EMBL/GenBank/DDBJ whole genome shotgun (WGS) entry which is preliminary data.</text>
</comment>
<protein>
    <recommendedName>
        <fullName evidence="1">YMGG-like Gly-zipper domain-containing protein</fullName>
    </recommendedName>
</protein>
<dbReference type="AlphaFoldDB" id="A0A5M9HKB7"/>
<feature type="domain" description="YMGG-like Gly-zipper" evidence="1">
    <location>
        <begin position="108"/>
        <end position="152"/>
    </location>
</feature>
<reference evidence="2 3" key="1">
    <citation type="submission" date="2019-09" db="EMBL/GenBank/DDBJ databases">
        <title>Pararcticibacter amylolyticus gen. nov., sp. nov., isolated from a rottenly hemp rope, and reclassification of Pedobacter tournemirensis as Pararcticibacter tournemirensis comb. nov.</title>
        <authorList>
            <person name="Cai Y."/>
        </authorList>
    </citation>
    <scope>NUCLEOTIDE SEQUENCE [LARGE SCALE GENOMIC DNA]</scope>
    <source>
        <strain evidence="2 3">TF5-37.2-LB10</strain>
    </source>
</reference>
<evidence type="ECO:0000313" key="2">
    <source>
        <dbReference type="EMBL" id="KAA8485858.1"/>
    </source>
</evidence>
<dbReference type="Proteomes" id="UP000322918">
    <property type="component" value="Unassembled WGS sequence"/>
</dbReference>
<dbReference type="PROSITE" id="PS51257">
    <property type="entry name" value="PROKAR_LIPOPROTEIN"/>
    <property type="match status" value="1"/>
</dbReference>
<accession>A0A5M9HKB7</accession>
<dbReference type="Pfam" id="PF13441">
    <property type="entry name" value="Gly-zipper_YMGG"/>
    <property type="match status" value="1"/>
</dbReference>
<evidence type="ECO:0000259" key="1">
    <source>
        <dbReference type="Pfam" id="PF13441"/>
    </source>
</evidence>
<dbReference type="InterPro" id="IPR027367">
    <property type="entry name" value="Gly-zipper_YMGG"/>
</dbReference>
<dbReference type="OrthoDB" id="773095at2"/>
<gene>
    <name evidence="2" type="ORF">F1649_02335</name>
</gene>
<keyword evidence="3" id="KW-1185">Reference proteome</keyword>
<evidence type="ECO:0000313" key="3">
    <source>
        <dbReference type="Proteomes" id="UP000322918"/>
    </source>
</evidence>
<organism evidence="2 3">
    <name type="scientific">Arcticibacter tournemirensis</name>
    <dbReference type="NCBI Taxonomy" id="699437"/>
    <lineage>
        <taxon>Bacteria</taxon>
        <taxon>Pseudomonadati</taxon>
        <taxon>Bacteroidota</taxon>
        <taxon>Sphingobacteriia</taxon>
        <taxon>Sphingobacteriales</taxon>
        <taxon>Sphingobacteriaceae</taxon>
        <taxon>Arcticibacter</taxon>
    </lineage>
</organism>
<proteinExistence type="predicted"/>
<name>A0A5M9HKB7_9SPHI</name>
<dbReference type="RefSeq" id="WP_141816767.1">
    <property type="nucleotide sequence ID" value="NZ_VFPL01000002.1"/>
</dbReference>
<sequence>MKTIITMFALAVALTGCSNNDKANNTQAYRDSIKKAVQDSIKLDSFQRAEVQAKEKARIDSLAEVKAASQAAAARRTYASRRSSGSVHPVVQSDYYEQTAPRKKGWSAAAKGAAIGAGAGAVTGILVDKKDARGAIIGGVVGAGTGYVIGRQKDKQTGRAQ</sequence>
<dbReference type="EMBL" id="VWNE01000003">
    <property type="protein sequence ID" value="KAA8485858.1"/>
    <property type="molecule type" value="Genomic_DNA"/>
</dbReference>